<dbReference type="PANTHER" id="PTHR46268">
    <property type="entry name" value="STRESS RESPONSE PROTEIN NHAX"/>
    <property type="match status" value="1"/>
</dbReference>
<dbReference type="InterPro" id="IPR006015">
    <property type="entry name" value="Universal_stress_UspA"/>
</dbReference>
<feature type="domain" description="UspA" evidence="2">
    <location>
        <begin position="151"/>
        <end position="275"/>
    </location>
</feature>
<dbReference type="RefSeq" id="WP_209599875.1">
    <property type="nucleotide sequence ID" value="NZ_JAGILA010000001.1"/>
</dbReference>
<dbReference type="InterPro" id="IPR006016">
    <property type="entry name" value="UspA"/>
</dbReference>
<evidence type="ECO:0000256" key="1">
    <source>
        <dbReference type="ARBA" id="ARBA00008791"/>
    </source>
</evidence>
<evidence type="ECO:0000313" key="4">
    <source>
        <dbReference type="Proteomes" id="UP000730739"/>
    </source>
</evidence>
<accession>A0ABS4QSE4</accession>
<evidence type="ECO:0000313" key="3">
    <source>
        <dbReference type="EMBL" id="MBP2233558.1"/>
    </source>
</evidence>
<gene>
    <name evidence="3" type="ORF">J2Z31_000048</name>
</gene>
<name>A0ABS4QSE4_9HYPH</name>
<dbReference type="EMBL" id="JAGILA010000001">
    <property type="protein sequence ID" value="MBP2233558.1"/>
    <property type="molecule type" value="Genomic_DNA"/>
</dbReference>
<reference evidence="3 4" key="1">
    <citation type="submission" date="2021-03" db="EMBL/GenBank/DDBJ databases">
        <title>Genomic Encyclopedia of Type Strains, Phase IV (KMG-IV): sequencing the most valuable type-strain genomes for metagenomic binning, comparative biology and taxonomic classification.</title>
        <authorList>
            <person name="Goeker M."/>
        </authorList>
    </citation>
    <scope>NUCLEOTIDE SEQUENCE [LARGE SCALE GENOMIC DNA]</scope>
    <source>
        <strain evidence="3 4">DSM 13372</strain>
    </source>
</reference>
<dbReference type="Proteomes" id="UP000730739">
    <property type="component" value="Unassembled WGS sequence"/>
</dbReference>
<sequence length="275" mass="29528">MSFKTILAVFGASEPMRDLQIAAELCDEVLAHLSAIVVGQAPQLGRYPAITPAWVEQRERSLQALGQSVVHAREMLLARGTSFDVDSIYAEVAAADYDIGERAIYSDLLFVGPTLFQDDSLKRQAIGGGLLQTGRPVLLVPPAAKPTLKPKTVLLAWDSRAQCAHAAREALALMKRADSVRVTMVDPVAALRASGSEPGADVAAYLARHGIKVTIDALPSGQLPIAQVLQRHARDVAADLLVMGAYGHSRLREFIFGGVTRSMLDDAELPVLMAR</sequence>
<proteinExistence type="inferred from homology"/>
<protein>
    <submittedName>
        <fullName evidence="3">Nucleotide-binding universal stress UspA family protein</fullName>
    </submittedName>
</protein>
<dbReference type="Pfam" id="PF00582">
    <property type="entry name" value="Usp"/>
    <property type="match status" value="1"/>
</dbReference>
<dbReference type="CDD" id="cd00293">
    <property type="entry name" value="USP-like"/>
    <property type="match status" value="1"/>
</dbReference>
<evidence type="ECO:0000259" key="2">
    <source>
        <dbReference type="Pfam" id="PF00582"/>
    </source>
</evidence>
<keyword evidence="4" id="KW-1185">Reference proteome</keyword>
<dbReference type="SUPFAM" id="SSF52402">
    <property type="entry name" value="Adenine nucleotide alpha hydrolases-like"/>
    <property type="match status" value="1"/>
</dbReference>
<dbReference type="Gene3D" id="3.40.50.12370">
    <property type="match status" value="1"/>
</dbReference>
<dbReference type="PRINTS" id="PR01438">
    <property type="entry name" value="UNVRSLSTRESS"/>
</dbReference>
<dbReference type="PANTHER" id="PTHR46268:SF15">
    <property type="entry name" value="UNIVERSAL STRESS PROTEIN HP_0031"/>
    <property type="match status" value="1"/>
</dbReference>
<comment type="caution">
    <text evidence="3">The sequence shown here is derived from an EMBL/GenBank/DDBJ whole genome shotgun (WGS) entry which is preliminary data.</text>
</comment>
<comment type="similarity">
    <text evidence="1">Belongs to the universal stress protein A family.</text>
</comment>
<organism evidence="3 4">
    <name type="scientific">Sinorhizobium kostiense</name>
    <dbReference type="NCBI Taxonomy" id="76747"/>
    <lineage>
        <taxon>Bacteria</taxon>
        <taxon>Pseudomonadati</taxon>
        <taxon>Pseudomonadota</taxon>
        <taxon>Alphaproteobacteria</taxon>
        <taxon>Hyphomicrobiales</taxon>
        <taxon>Rhizobiaceae</taxon>
        <taxon>Sinorhizobium/Ensifer group</taxon>
        <taxon>Sinorhizobium</taxon>
    </lineage>
</organism>